<dbReference type="AlphaFoldDB" id="A0A1N7FFK4"/>
<proteinExistence type="predicted"/>
<accession>A0A1N7FFK4</accession>
<dbReference type="Proteomes" id="UP000186914">
    <property type="component" value="Unassembled WGS sequence"/>
</dbReference>
<evidence type="ECO:0000313" key="2">
    <source>
        <dbReference type="Proteomes" id="UP000186914"/>
    </source>
</evidence>
<gene>
    <name evidence="1" type="ORF">SAMN05421858_5043</name>
</gene>
<keyword evidence="2" id="KW-1185">Reference proteome</keyword>
<reference evidence="2" key="1">
    <citation type="submission" date="2017-01" db="EMBL/GenBank/DDBJ databases">
        <authorList>
            <person name="Varghese N."/>
            <person name="Submissions S."/>
        </authorList>
    </citation>
    <scope>NUCLEOTIDE SEQUENCE [LARGE SCALE GENOMIC DNA]</scope>
    <source>
        <strain evidence="2">CGMCC 1.7737</strain>
    </source>
</reference>
<evidence type="ECO:0000313" key="1">
    <source>
        <dbReference type="EMBL" id="SIR99083.1"/>
    </source>
</evidence>
<protein>
    <submittedName>
        <fullName evidence="1">Uncharacterized protein</fullName>
    </submittedName>
</protein>
<organism evidence="1 2">
    <name type="scientific">Haladaptatus litoreus</name>
    <dbReference type="NCBI Taxonomy" id="553468"/>
    <lineage>
        <taxon>Archaea</taxon>
        <taxon>Methanobacteriati</taxon>
        <taxon>Methanobacteriota</taxon>
        <taxon>Stenosarchaea group</taxon>
        <taxon>Halobacteria</taxon>
        <taxon>Halobacteriales</taxon>
        <taxon>Haladaptataceae</taxon>
        <taxon>Haladaptatus</taxon>
    </lineage>
</organism>
<sequence length="212" mass="23878">NYYIGYAVPSVQKPRLSRQNSRYGRLVIFLNVKNAVPPLSRNHPVVQSVTRATSGISEVVNPTSLTVLFLLIQFLPVVTDDIPETPTTLLDRAQQHATNVATEHFPELPVEAIDWEVSHRAQRQAGVTKIEHLNYLVKSLGVRQPDRVSQIPSLSLRLPVHLVTSPGYLLSLYRYCQPRPLKQELGRFVLLSRPRYRANIVHIPSGHGSPSR</sequence>
<name>A0A1N7FFK4_9EURY</name>
<dbReference type="EMBL" id="FTNO01000008">
    <property type="protein sequence ID" value="SIR99083.1"/>
    <property type="molecule type" value="Genomic_DNA"/>
</dbReference>
<feature type="non-terminal residue" evidence="1">
    <location>
        <position position="1"/>
    </location>
</feature>